<keyword evidence="3" id="KW-0804">Transcription</keyword>
<gene>
    <name evidence="7" type="ORF">EHS13_20845</name>
</gene>
<evidence type="ECO:0000256" key="4">
    <source>
        <dbReference type="PROSITE-ProRule" id="PRU00169"/>
    </source>
</evidence>
<dbReference type="Proteomes" id="UP000426246">
    <property type="component" value="Chromosome"/>
</dbReference>
<dbReference type="SUPFAM" id="SSF52172">
    <property type="entry name" value="CheY-like"/>
    <property type="match status" value="1"/>
</dbReference>
<dbReference type="CDD" id="cd17536">
    <property type="entry name" value="REC_YesN-like"/>
    <property type="match status" value="1"/>
</dbReference>
<dbReference type="InterPro" id="IPR009057">
    <property type="entry name" value="Homeodomain-like_sf"/>
</dbReference>
<dbReference type="Gene3D" id="1.10.10.60">
    <property type="entry name" value="Homeodomain-like"/>
    <property type="match status" value="2"/>
</dbReference>
<dbReference type="Pfam" id="PF12833">
    <property type="entry name" value="HTH_18"/>
    <property type="match status" value="1"/>
</dbReference>
<dbReference type="GO" id="GO:0003700">
    <property type="term" value="F:DNA-binding transcription factor activity"/>
    <property type="evidence" value="ECO:0007669"/>
    <property type="project" value="InterPro"/>
</dbReference>
<feature type="domain" description="Response regulatory" evidence="6">
    <location>
        <begin position="3"/>
        <end position="120"/>
    </location>
</feature>
<accession>A0A6B8RMA9</accession>
<keyword evidence="1" id="KW-0805">Transcription regulation</keyword>
<sequence>MYKLLIVDDEMFAVEGIEVGVDWLKLDFTEIHKAYNAAQAKKIMLGNRIDIIICDIEMPGENGIEFMEWVKERFPGIEAIFLTCHADFKYAQRAIQLGSFEYLLKPVEFEVLGKTVEKALGKLIIERKTKQLIDDNLQYFDLWKTKKPVLFERFWQDLFWQRIIPTTNHIESALASNLMPLSIHSKVLLIMLSIEQWGKKLNSRDEEIMEYALRNAAAEMILGELPGQVLQDRNGVHFVLLYADDSHKPTVTFEQIKKNSKSYIDACSKYLFCSISCYIGEWVSLHTVWQSYNILLQMEHNNVTLSKSILFSKEQPGTQQALQLPALFEWSELMELGKTDELDRLAINMFGQLRKESNVRSETLSTLYHALLQTIYYVLHKRSISVQAIFANGEALDQALAIRSLDQLQDWTKRIFRMVTEHLIAVERGSTVVDKVKYYIAEHIFDEISRDDLAVCVHINSSYLSRLFKKEAGVSLTDYIVQERMKHARDLLIHSDEMISNIAKSFHYTNFSHFSKMFRKYYGMNPQDYRKQFYKELPSKRN</sequence>
<evidence type="ECO:0000313" key="7">
    <source>
        <dbReference type="EMBL" id="QGQ97159.1"/>
    </source>
</evidence>
<keyword evidence="2" id="KW-0238">DNA-binding</keyword>
<reference evidence="8" key="1">
    <citation type="submission" date="2018-11" db="EMBL/GenBank/DDBJ databases">
        <title>Complete genome sequence of Paenibacillus sp. ML311-T8.</title>
        <authorList>
            <person name="Nam Y.-D."/>
            <person name="Kang J."/>
            <person name="Chung W.-H."/>
            <person name="Park Y.S."/>
        </authorList>
    </citation>
    <scope>NUCLEOTIDE SEQUENCE [LARGE SCALE GENOMIC DNA]</scope>
    <source>
        <strain evidence="8">ML311-T8</strain>
    </source>
</reference>
<dbReference type="OrthoDB" id="1974963at2"/>
<dbReference type="RefSeq" id="WP_155702260.1">
    <property type="nucleotide sequence ID" value="NZ_CP034235.1"/>
</dbReference>
<dbReference type="GO" id="GO:0043565">
    <property type="term" value="F:sequence-specific DNA binding"/>
    <property type="evidence" value="ECO:0007669"/>
    <property type="project" value="InterPro"/>
</dbReference>
<evidence type="ECO:0000313" key="8">
    <source>
        <dbReference type="Proteomes" id="UP000426246"/>
    </source>
</evidence>
<evidence type="ECO:0000256" key="2">
    <source>
        <dbReference type="ARBA" id="ARBA00023125"/>
    </source>
</evidence>
<evidence type="ECO:0000259" key="5">
    <source>
        <dbReference type="PROSITE" id="PS01124"/>
    </source>
</evidence>
<dbReference type="PRINTS" id="PR00032">
    <property type="entry name" value="HTHARAC"/>
</dbReference>
<evidence type="ECO:0000256" key="1">
    <source>
        <dbReference type="ARBA" id="ARBA00023015"/>
    </source>
</evidence>
<keyword evidence="8" id="KW-1185">Reference proteome</keyword>
<name>A0A6B8RMA9_9BACL</name>
<dbReference type="InterPro" id="IPR011006">
    <property type="entry name" value="CheY-like_superfamily"/>
</dbReference>
<protein>
    <submittedName>
        <fullName evidence="7">Response regulator</fullName>
    </submittedName>
</protein>
<dbReference type="Pfam" id="PF00072">
    <property type="entry name" value="Response_reg"/>
    <property type="match status" value="1"/>
</dbReference>
<dbReference type="GO" id="GO:0000160">
    <property type="term" value="P:phosphorelay signal transduction system"/>
    <property type="evidence" value="ECO:0007669"/>
    <property type="project" value="InterPro"/>
</dbReference>
<evidence type="ECO:0000256" key="3">
    <source>
        <dbReference type="ARBA" id="ARBA00023163"/>
    </source>
</evidence>
<keyword evidence="4" id="KW-0597">Phosphoprotein</keyword>
<dbReference type="InterPro" id="IPR018060">
    <property type="entry name" value="HTH_AraC"/>
</dbReference>
<dbReference type="PANTHER" id="PTHR43280">
    <property type="entry name" value="ARAC-FAMILY TRANSCRIPTIONAL REGULATOR"/>
    <property type="match status" value="1"/>
</dbReference>
<dbReference type="SMART" id="SM00342">
    <property type="entry name" value="HTH_ARAC"/>
    <property type="match status" value="1"/>
</dbReference>
<proteinExistence type="predicted"/>
<dbReference type="PANTHER" id="PTHR43280:SF2">
    <property type="entry name" value="HTH-TYPE TRANSCRIPTIONAL REGULATOR EXSA"/>
    <property type="match status" value="1"/>
</dbReference>
<dbReference type="KEGG" id="ppsc:EHS13_20845"/>
<dbReference type="PROSITE" id="PS50110">
    <property type="entry name" value="RESPONSE_REGULATORY"/>
    <property type="match status" value="1"/>
</dbReference>
<organism evidence="7 8">
    <name type="scientific">Paenibacillus psychroresistens</name>
    <dbReference type="NCBI Taxonomy" id="1778678"/>
    <lineage>
        <taxon>Bacteria</taxon>
        <taxon>Bacillati</taxon>
        <taxon>Bacillota</taxon>
        <taxon>Bacilli</taxon>
        <taxon>Bacillales</taxon>
        <taxon>Paenibacillaceae</taxon>
        <taxon>Paenibacillus</taxon>
    </lineage>
</organism>
<dbReference type="InterPro" id="IPR020449">
    <property type="entry name" value="Tscrpt_reg_AraC-type_HTH"/>
</dbReference>
<dbReference type="AlphaFoldDB" id="A0A6B8RMA9"/>
<dbReference type="SMART" id="SM00448">
    <property type="entry name" value="REC"/>
    <property type="match status" value="1"/>
</dbReference>
<dbReference type="EMBL" id="CP034235">
    <property type="protein sequence ID" value="QGQ97159.1"/>
    <property type="molecule type" value="Genomic_DNA"/>
</dbReference>
<dbReference type="PROSITE" id="PS01124">
    <property type="entry name" value="HTH_ARAC_FAMILY_2"/>
    <property type="match status" value="1"/>
</dbReference>
<evidence type="ECO:0000259" key="6">
    <source>
        <dbReference type="PROSITE" id="PS50110"/>
    </source>
</evidence>
<feature type="modified residue" description="4-aspartylphosphate" evidence="4">
    <location>
        <position position="55"/>
    </location>
</feature>
<dbReference type="Gene3D" id="3.40.50.2300">
    <property type="match status" value="1"/>
</dbReference>
<feature type="domain" description="HTH araC/xylS-type" evidence="5">
    <location>
        <begin position="434"/>
        <end position="532"/>
    </location>
</feature>
<dbReference type="InterPro" id="IPR001789">
    <property type="entry name" value="Sig_transdc_resp-reg_receiver"/>
</dbReference>
<dbReference type="SUPFAM" id="SSF46689">
    <property type="entry name" value="Homeodomain-like"/>
    <property type="match status" value="2"/>
</dbReference>